<comment type="caution">
    <text evidence="8">The sequence shown here is derived from an EMBL/GenBank/DDBJ whole genome shotgun (WGS) entry which is preliminary data.</text>
</comment>
<dbReference type="OrthoDB" id="6412674at2759"/>
<accession>A0A8S4PAG5</accession>
<evidence type="ECO:0000256" key="2">
    <source>
        <dbReference type="ARBA" id="ARBA00022729"/>
    </source>
</evidence>
<evidence type="ECO:0000259" key="7">
    <source>
        <dbReference type="Pfam" id="PF01064"/>
    </source>
</evidence>
<feature type="chain" id="PRO_5035882750" description="Activin types I and II receptor domain-containing protein" evidence="6">
    <location>
        <begin position="24"/>
        <end position="280"/>
    </location>
</feature>
<evidence type="ECO:0000256" key="6">
    <source>
        <dbReference type="SAM" id="SignalP"/>
    </source>
</evidence>
<evidence type="ECO:0000256" key="4">
    <source>
        <dbReference type="SAM" id="MobiDB-lite"/>
    </source>
</evidence>
<proteinExistence type="predicted"/>
<dbReference type="InterPro" id="IPR000472">
    <property type="entry name" value="Activin_recp"/>
</dbReference>
<sequence length="280" mass="31507">MRTPGDFISLVTLWSLILRLTTATIDCVCSTDDCRHDNQSMCMAEYMCYVQYTPNLEDHGSTPKEPVMRGCINTRTPLLCENRRPRHDGPWPVLLCCSDDLCNRDVLPTIPTWLQKIKNGKNHTNTDLGDSVVKDTPHDASGKHYIINSEDIGADIPKARNMTINPIYVAVPIAGTCVLLALIIFGIYILKRRHIQYENCYYDTGEHQQQSSVIPKEQFYQQNGHLLKQNGHLPKQNGHLLIQNGQPPPPSIVRTSSKSPTYSDTERSSSGSESKLLMKV</sequence>
<feature type="transmembrane region" description="Helical" evidence="5">
    <location>
        <begin position="167"/>
        <end position="190"/>
    </location>
</feature>
<evidence type="ECO:0000313" key="8">
    <source>
        <dbReference type="EMBL" id="CAH1790218.1"/>
    </source>
</evidence>
<name>A0A8S4PAG5_OWEFU</name>
<organism evidence="8 9">
    <name type="scientific">Owenia fusiformis</name>
    <name type="common">Polychaete worm</name>
    <dbReference type="NCBI Taxonomy" id="6347"/>
    <lineage>
        <taxon>Eukaryota</taxon>
        <taxon>Metazoa</taxon>
        <taxon>Spiralia</taxon>
        <taxon>Lophotrochozoa</taxon>
        <taxon>Annelida</taxon>
        <taxon>Polychaeta</taxon>
        <taxon>Sedentaria</taxon>
        <taxon>Canalipalpata</taxon>
        <taxon>Sabellida</taxon>
        <taxon>Oweniida</taxon>
        <taxon>Oweniidae</taxon>
        <taxon>Owenia</taxon>
    </lineage>
</organism>
<dbReference type="Pfam" id="PF01064">
    <property type="entry name" value="Activin_recp"/>
    <property type="match status" value="1"/>
</dbReference>
<keyword evidence="3 5" id="KW-0472">Membrane</keyword>
<dbReference type="AlphaFoldDB" id="A0A8S4PAG5"/>
<evidence type="ECO:0000256" key="5">
    <source>
        <dbReference type="SAM" id="Phobius"/>
    </source>
</evidence>
<keyword evidence="9" id="KW-1185">Reference proteome</keyword>
<dbReference type="SUPFAM" id="SSF57302">
    <property type="entry name" value="Snake toxin-like"/>
    <property type="match status" value="1"/>
</dbReference>
<feature type="signal peptide" evidence="6">
    <location>
        <begin position="1"/>
        <end position="23"/>
    </location>
</feature>
<gene>
    <name evidence="8" type="ORF">OFUS_LOCUS15457</name>
</gene>
<dbReference type="GO" id="GO:0004675">
    <property type="term" value="F:transmembrane receptor protein serine/threonine kinase activity"/>
    <property type="evidence" value="ECO:0007669"/>
    <property type="project" value="InterPro"/>
</dbReference>
<keyword evidence="5" id="KW-0812">Transmembrane</keyword>
<evidence type="ECO:0000313" key="9">
    <source>
        <dbReference type="Proteomes" id="UP000749559"/>
    </source>
</evidence>
<feature type="region of interest" description="Disordered" evidence="4">
    <location>
        <begin position="237"/>
        <end position="280"/>
    </location>
</feature>
<reference evidence="8" key="1">
    <citation type="submission" date="2022-03" db="EMBL/GenBank/DDBJ databases">
        <authorList>
            <person name="Martin C."/>
        </authorList>
    </citation>
    <scope>NUCLEOTIDE SEQUENCE</scope>
</reference>
<keyword evidence="2 6" id="KW-0732">Signal</keyword>
<keyword evidence="5" id="KW-1133">Transmembrane helix</keyword>
<dbReference type="Proteomes" id="UP000749559">
    <property type="component" value="Unassembled WGS sequence"/>
</dbReference>
<evidence type="ECO:0000256" key="1">
    <source>
        <dbReference type="ARBA" id="ARBA00004370"/>
    </source>
</evidence>
<dbReference type="InterPro" id="IPR045860">
    <property type="entry name" value="Snake_toxin-like_sf"/>
</dbReference>
<dbReference type="Gene3D" id="2.10.60.10">
    <property type="entry name" value="CD59"/>
    <property type="match status" value="1"/>
</dbReference>
<protein>
    <recommendedName>
        <fullName evidence="7">Activin types I and II receptor domain-containing protein</fullName>
    </recommendedName>
</protein>
<evidence type="ECO:0000256" key="3">
    <source>
        <dbReference type="ARBA" id="ARBA00023136"/>
    </source>
</evidence>
<dbReference type="EMBL" id="CAIIXF020000007">
    <property type="protein sequence ID" value="CAH1790218.1"/>
    <property type="molecule type" value="Genomic_DNA"/>
</dbReference>
<dbReference type="GO" id="GO:0016020">
    <property type="term" value="C:membrane"/>
    <property type="evidence" value="ECO:0007669"/>
    <property type="project" value="UniProtKB-SubCell"/>
</dbReference>
<comment type="subcellular location">
    <subcellularLocation>
        <location evidence="1">Membrane</location>
    </subcellularLocation>
</comment>
<feature type="compositionally biased region" description="Polar residues" evidence="4">
    <location>
        <begin position="253"/>
        <end position="262"/>
    </location>
</feature>
<feature type="domain" description="Activin types I and II receptor" evidence="7">
    <location>
        <begin position="26"/>
        <end position="105"/>
    </location>
</feature>